<accession>A0ABM0JY51</accession>
<evidence type="ECO:0000256" key="1">
    <source>
        <dbReference type="ARBA" id="ARBA00005535"/>
    </source>
</evidence>
<dbReference type="PANTHER" id="PTHR13618:SF1">
    <property type="entry name" value="PROTEIN ROGDI HOMOLOG"/>
    <property type="match status" value="1"/>
</dbReference>
<sequence length="267" mass="30991">MDDLEAKEKAELLVLHKELDWLLKQEVHPVLQDIRETLQECYDSLPFHGTLEKSRPAELMPQRILLTCPNGPSMNFKSVVTLRGDCVEAADLQFKHRQGKEHHLFKTKIRQGAFWTLPQIRDAGNHLCCALEIVSRNEENYTYKSVKEVFLILDELMDRLMKCRQCLSLPKRKSIHDLIENQNLQIFNPPLPNDIAVSFYIHTSKLVLALYVLHHNGQHKVEITHRVQVEAIVKWLNEAIIFFTLSLQQCQQLKDKLMAVAQILESP</sequence>
<dbReference type="InterPro" id="IPR028241">
    <property type="entry name" value="RAVE2/Rogdi"/>
</dbReference>
<dbReference type="RefSeq" id="XP_005104297.1">
    <property type="nucleotide sequence ID" value="XM_005104240.3"/>
</dbReference>
<evidence type="ECO:0000313" key="3">
    <source>
        <dbReference type="RefSeq" id="XP_005104297.1"/>
    </source>
</evidence>
<protein>
    <submittedName>
        <fullName evidence="3">Protein rogdi isoform X2</fullName>
    </submittedName>
</protein>
<organism evidence="2 3">
    <name type="scientific">Aplysia californica</name>
    <name type="common">California sea hare</name>
    <dbReference type="NCBI Taxonomy" id="6500"/>
    <lineage>
        <taxon>Eukaryota</taxon>
        <taxon>Metazoa</taxon>
        <taxon>Spiralia</taxon>
        <taxon>Lophotrochozoa</taxon>
        <taxon>Mollusca</taxon>
        <taxon>Gastropoda</taxon>
        <taxon>Heterobranchia</taxon>
        <taxon>Euthyneura</taxon>
        <taxon>Tectipleura</taxon>
        <taxon>Aplysiida</taxon>
        <taxon>Aplysioidea</taxon>
        <taxon>Aplysiidae</taxon>
        <taxon>Aplysia</taxon>
    </lineage>
</organism>
<keyword evidence="2" id="KW-1185">Reference proteome</keyword>
<dbReference type="Pfam" id="PF10259">
    <property type="entry name" value="Rogdi_lz"/>
    <property type="match status" value="1"/>
</dbReference>
<dbReference type="GeneID" id="101858205"/>
<reference evidence="3" key="1">
    <citation type="submission" date="2025-08" db="UniProtKB">
        <authorList>
            <consortium name="RefSeq"/>
        </authorList>
    </citation>
    <scope>IDENTIFICATION</scope>
</reference>
<name>A0ABM0JY51_APLCA</name>
<proteinExistence type="inferred from homology"/>
<evidence type="ECO:0000313" key="2">
    <source>
        <dbReference type="Proteomes" id="UP000694888"/>
    </source>
</evidence>
<comment type="similarity">
    <text evidence="1">Belongs to the rogdi family.</text>
</comment>
<dbReference type="Proteomes" id="UP000694888">
    <property type="component" value="Unplaced"/>
</dbReference>
<dbReference type="PANTHER" id="PTHR13618">
    <property type="entry name" value="LEUCINE ZIPPER CONTAINING TRANSCRIPTION FACTOR LZF1"/>
    <property type="match status" value="1"/>
</dbReference>
<gene>
    <name evidence="3" type="primary">LOC101858205</name>
</gene>